<accession>A0A158K2M7</accession>
<comment type="caution">
    <text evidence="1">The sequence shown here is derived from an EMBL/GenBank/DDBJ whole genome shotgun (WGS) entry which is preliminary data.</text>
</comment>
<dbReference type="InterPro" id="IPR036525">
    <property type="entry name" value="Tubulin/FtsZ_GTPase_sf"/>
</dbReference>
<reference evidence="1" key="1">
    <citation type="submission" date="2016-01" db="EMBL/GenBank/DDBJ databases">
        <authorList>
            <person name="Peeters C."/>
        </authorList>
    </citation>
    <scope>NUCLEOTIDE SEQUENCE [LARGE SCALE GENOMIC DNA]</scope>
    <source>
        <strain evidence="1">LMG 22940</strain>
    </source>
</reference>
<dbReference type="EMBL" id="FCON02000060">
    <property type="protein sequence ID" value="SAL75378.1"/>
    <property type="molecule type" value="Genomic_DNA"/>
</dbReference>
<dbReference type="SUPFAM" id="SSF52490">
    <property type="entry name" value="Tubulin nucleotide-binding domain-like"/>
    <property type="match status" value="1"/>
</dbReference>
<evidence type="ECO:0008006" key="3">
    <source>
        <dbReference type="Google" id="ProtNLM"/>
    </source>
</evidence>
<protein>
    <recommendedName>
        <fullName evidence="3">Tubulin-like protein</fullName>
    </recommendedName>
</protein>
<dbReference type="AlphaFoldDB" id="A0A158K2M7"/>
<keyword evidence="2" id="KW-1185">Reference proteome</keyword>
<organism evidence="1 2">
    <name type="scientific">Caballeronia choica</name>
    <dbReference type="NCBI Taxonomy" id="326476"/>
    <lineage>
        <taxon>Bacteria</taxon>
        <taxon>Pseudomonadati</taxon>
        <taxon>Pseudomonadota</taxon>
        <taxon>Betaproteobacteria</taxon>
        <taxon>Burkholderiales</taxon>
        <taxon>Burkholderiaceae</taxon>
        <taxon>Caballeronia</taxon>
    </lineage>
</organism>
<name>A0A158K2M7_9BURK</name>
<dbReference type="RefSeq" id="WP_200828777.1">
    <property type="nucleotide sequence ID" value="NZ_FCON02000060.1"/>
</dbReference>
<dbReference type="Proteomes" id="UP000054770">
    <property type="component" value="Unassembled WGS sequence"/>
</dbReference>
<dbReference type="Gene3D" id="3.40.50.1440">
    <property type="entry name" value="Tubulin/FtsZ, GTPase domain"/>
    <property type="match status" value="1"/>
</dbReference>
<proteinExistence type="predicted"/>
<gene>
    <name evidence="1" type="ORF">AWB68_04758</name>
</gene>
<sequence length="565" mass="63464">MAKSLYHSSTGNQSEHCIHVVGIGRTGAAYVEALLRTGEIEDLLEDPRARFAAMVVDIGEQDMGVVTDYAGGFRKRLESRGIPQERFLFQAISLEVPSKEDLFNTTSRMREFLKLEYPRYYWNPNYESWVNRNLPLPKAGDHFPRAVAKAIYAKAYYDEPRILNDALDKFVAHIEEAQIPSMILVPFSLAGGTGTGIVVDLARHLSNVKLGRRLPVIGVGQLSSSGDPEVHRHTATMYTALNDLDCMLDDDKNNGVMTVWGDLYKSPFTGGFFVVNPEQSWQRLTAYTDTGEKRIRDTFRHMVTNRFVADCFMRFAADEHGRVLFKALRPVGFTGAPHETLSAKARNWTLFNVAKLTHPGVQVLPGEHGEKWEAVVGQWTDFVPKYDGLKDGFRTDYAEVHVHVPRDMDVNVIDKKIRDMVNRTYLLSDGDKPVQIFNHEFFDALTAYAVVILPGMAKTDLEAFWASRDAYDKLTWEEKLNEHSWLLDIGPMISEPAIRFQGLAGECIWGCACWIVVPYDELRGDKLPPPTRKEIFANAISAMTKTVVKTPGGEPKVAAAGMKAV</sequence>
<evidence type="ECO:0000313" key="2">
    <source>
        <dbReference type="Proteomes" id="UP000054770"/>
    </source>
</evidence>
<evidence type="ECO:0000313" key="1">
    <source>
        <dbReference type="EMBL" id="SAL75378.1"/>
    </source>
</evidence>